<evidence type="ECO:0000256" key="1">
    <source>
        <dbReference type="SAM" id="MobiDB-lite"/>
    </source>
</evidence>
<feature type="compositionally biased region" description="Basic and acidic residues" evidence="1">
    <location>
        <begin position="214"/>
        <end position="225"/>
    </location>
</feature>
<proteinExistence type="predicted"/>
<accession>G0U818</accession>
<name>G0U818_TRYVY</name>
<gene>
    <name evidence="2" type="ORF">TVY486_1010700</name>
</gene>
<dbReference type="VEuPathDB" id="TriTrypDB:TvY486_1010700"/>
<organism evidence="2">
    <name type="scientific">Trypanosoma vivax (strain Y486)</name>
    <dbReference type="NCBI Taxonomy" id="1055687"/>
    <lineage>
        <taxon>Eukaryota</taxon>
        <taxon>Discoba</taxon>
        <taxon>Euglenozoa</taxon>
        <taxon>Kinetoplastea</taxon>
        <taxon>Metakinetoplastina</taxon>
        <taxon>Trypanosomatida</taxon>
        <taxon>Trypanosomatidae</taxon>
        <taxon>Trypanosoma</taxon>
        <taxon>Duttonella</taxon>
    </lineage>
</organism>
<dbReference type="AlphaFoldDB" id="G0U818"/>
<evidence type="ECO:0000313" key="2">
    <source>
        <dbReference type="EMBL" id="CCC52027.1"/>
    </source>
</evidence>
<feature type="region of interest" description="Disordered" evidence="1">
    <location>
        <begin position="211"/>
        <end position="233"/>
    </location>
</feature>
<feature type="region of interest" description="Disordered" evidence="1">
    <location>
        <begin position="57"/>
        <end position="101"/>
    </location>
</feature>
<dbReference type="EMBL" id="HE573026">
    <property type="protein sequence ID" value="CCC52027.1"/>
    <property type="molecule type" value="Genomic_DNA"/>
</dbReference>
<feature type="compositionally biased region" description="Pro residues" evidence="1">
    <location>
        <begin position="69"/>
        <end position="82"/>
    </location>
</feature>
<protein>
    <submittedName>
        <fullName evidence="2">Uncharacterized protein</fullName>
    </submittedName>
</protein>
<sequence>MAAMLPPPPSYDDLFTQEMSPANTSMMAHSSEAKAFVVPGTCGDRVHDLQQGHFVPCGEPTGVSVDTQPLPPHPPPPPPPPSQCRDSGSFSFGERGVVSGEGLMPIEDTGRSIMSLQQQILFLQSQLNSLRHEVSTRLPPQSTSRCGLRATSPIVRGTSSSLPPHGTVFLSGSDSDLASESKRAACSNPPRVFPVDAPLCREFSLPTSLTSGAVRKEERPAKDNEGQPTNVGSEAVTTDIRGAHQDASVGTPKHFLVDMVDLLTKFYSLPPAACWRCGVQLPFTFGEELTAAALGITSRSLVDQYVSLLVERLGRGFTARSETECGAAPEATLVLGEKAGEAVEEMLSRLPVHILSRVLERAPFPTEVLVYRIVSAACALHYSRHAEVIYSRHEQAAHSEMAALPSVAPPRTCAGCNEEVAELLLGCVRFLWLPARFIEDELRRCEALRPAVESGRCAVYEGLVLRLGQALRAKICLRDVNFDSGKSCPTACLSDVFLSELCRLRLSYSFLTNSDREQTQGGNSVGLLRLQALQGKCDACFQVQGR</sequence>
<reference evidence="2" key="1">
    <citation type="journal article" date="2012" name="Proc. Natl. Acad. Sci. U.S.A.">
        <title>Antigenic diversity is generated by distinct evolutionary mechanisms in African trypanosome species.</title>
        <authorList>
            <person name="Jackson A.P."/>
            <person name="Berry A."/>
            <person name="Aslett M."/>
            <person name="Allison H.C."/>
            <person name="Burton P."/>
            <person name="Vavrova-Anderson J."/>
            <person name="Brown R."/>
            <person name="Browne H."/>
            <person name="Corton N."/>
            <person name="Hauser H."/>
            <person name="Gamble J."/>
            <person name="Gilderthorp R."/>
            <person name="Marcello L."/>
            <person name="McQuillan J."/>
            <person name="Otto T.D."/>
            <person name="Quail M.A."/>
            <person name="Sanders M.J."/>
            <person name="van Tonder A."/>
            <person name="Ginger M.L."/>
            <person name="Field M.C."/>
            <person name="Barry J.D."/>
            <person name="Hertz-Fowler C."/>
            <person name="Berriman M."/>
        </authorList>
    </citation>
    <scope>NUCLEOTIDE SEQUENCE</scope>
    <source>
        <strain evidence="2">Y486</strain>
    </source>
</reference>